<protein>
    <submittedName>
        <fullName evidence="1">Uncharacterized protein</fullName>
    </submittedName>
</protein>
<dbReference type="Proteomes" id="UP000221165">
    <property type="component" value="Unassembled WGS sequence"/>
</dbReference>
<gene>
    <name evidence="1" type="ORF">CSUI_004967</name>
</gene>
<reference evidence="1 2" key="1">
    <citation type="journal article" date="2017" name="Int. J. Parasitol.">
        <title>The genome of the protozoan parasite Cystoisospora suis and a reverse vaccinology approach to identify vaccine candidates.</title>
        <authorList>
            <person name="Palmieri N."/>
            <person name="Shrestha A."/>
            <person name="Ruttkowski B."/>
            <person name="Beck T."/>
            <person name="Vogl C."/>
            <person name="Tomley F."/>
            <person name="Blake D.P."/>
            <person name="Joachim A."/>
        </authorList>
    </citation>
    <scope>NUCLEOTIDE SEQUENCE [LARGE SCALE GENOMIC DNA]</scope>
    <source>
        <strain evidence="1 2">Wien I</strain>
    </source>
</reference>
<keyword evidence="2" id="KW-1185">Reference proteome</keyword>
<evidence type="ECO:0000313" key="2">
    <source>
        <dbReference type="Proteomes" id="UP000221165"/>
    </source>
</evidence>
<organism evidence="1 2">
    <name type="scientific">Cystoisospora suis</name>
    <dbReference type="NCBI Taxonomy" id="483139"/>
    <lineage>
        <taxon>Eukaryota</taxon>
        <taxon>Sar</taxon>
        <taxon>Alveolata</taxon>
        <taxon>Apicomplexa</taxon>
        <taxon>Conoidasida</taxon>
        <taxon>Coccidia</taxon>
        <taxon>Eucoccidiorida</taxon>
        <taxon>Eimeriorina</taxon>
        <taxon>Sarcocystidae</taxon>
        <taxon>Cystoisospora</taxon>
    </lineage>
</organism>
<dbReference type="GeneID" id="94428359"/>
<proteinExistence type="predicted"/>
<dbReference type="VEuPathDB" id="ToxoDB:CSUI_004967"/>
<dbReference type="AlphaFoldDB" id="A0A2C6KL19"/>
<sequence>MLYLSPATHDFLKEESMLDGVLEALSGQPAWVPGGAKGKFIWGRSGHGESVLLYSGTHSTFTGGEAWFTPVEYELYLPKGVFGVSRDKGSPSPHAKKAWMEMKNLIRFASGSLSGVLTSRVA</sequence>
<comment type="caution">
    <text evidence="1">The sequence shown here is derived from an EMBL/GenBank/DDBJ whole genome shotgun (WGS) entry which is preliminary data.</text>
</comment>
<evidence type="ECO:0000313" key="1">
    <source>
        <dbReference type="EMBL" id="PHJ21190.1"/>
    </source>
</evidence>
<dbReference type="EMBL" id="MIGC01002384">
    <property type="protein sequence ID" value="PHJ21190.1"/>
    <property type="molecule type" value="Genomic_DNA"/>
</dbReference>
<dbReference type="RefSeq" id="XP_067922874.1">
    <property type="nucleotide sequence ID" value="XM_068065148.1"/>
</dbReference>
<accession>A0A2C6KL19</accession>
<name>A0A2C6KL19_9APIC</name>